<dbReference type="PANTHER" id="PTHR43384:SF4">
    <property type="entry name" value="CELLULOSE BIOSYNTHESIS PROTEIN BCSQ-RELATED"/>
    <property type="match status" value="1"/>
</dbReference>
<name>A0A4D6XAY9_PSEPU</name>
<dbReference type="GO" id="GO:0005524">
    <property type="term" value="F:ATP binding"/>
    <property type="evidence" value="ECO:0007669"/>
    <property type="project" value="UniProtKB-KW"/>
</dbReference>
<dbReference type="RefSeq" id="WP_136913758.1">
    <property type="nucleotide sequence ID" value="NZ_CP039371.1"/>
</dbReference>
<organism evidence="3 4">
    <name type="scientific">Pseudomonas putida</name>
    <name type="common">Arthrobacter siderocapsulatus</name>
    <dbReference type="NCBI Taxonomy" id="303"/>
    <lineage>
        <taxon>Bacteria</taxon>
        <taxon>Pseudomonadati</taxon>
        <taxon>Pseudomonadota</taxon>
        <taxon>Gammaproteobacteria</taxon>
        <taxon>Pseudomonadales</taxon>
        <taxon>Pseudomonadaceae</taxon>
        <taxon>Pseudomonas</taxon>
    </lineage>
</organism>
<dbReference type="Pfam" id="PF06564">
    <property type="entry name" value="CBP_BcsQ"/>
    <property type="match status" value="1"/>
</dbReference>
<dbReference type="InterPro" id="IPR027417">
    <property type="entry name" value="P-loop_NTPase"/>
</dbReference>
<reference evidence="4" key="1">
    <citation type="submission" date="2019-04" db="EMBL/GenBank/DDBJ databases">
        <title>Genome sequence of Pseudomonas putida 1290, an auxin catabolizing strain.</title>
        <authorList>
            <person name="Laird T.S."/>
            <person name="Leveau J.H.J."/>
        </authorList>
    </citation>
    <scope>NUCLEOTIDE SEQUENCE [LARGE SCALE GENOMIC DNA]</scope>
    <source>
        <strain evidence="4">1290</strain>
    </source>
</reference>
<dbReference type="NCBIfam" id="TIGR03371">
    <property type="entry name" value="cellulose_yhjQ"/>
    <property type="match status" value="1"/>
</dbReference>
<dbReference type="GO" id="GO:0005829">
    <property type="term" value="C:cytosol"/>
    <property type="evidence" value="ECO:0007669"/>
    <property type="project" value="TreeGrafter"/>
</dbReference>
<evidence type="ECO:0000256" key="2">
    <source>
        <dbReference type="ARBA" id="ARBA00022840"/>
    </source>
</evidence>
<keyword evidence="1" id="KW-0547">Nucleotide-binding</keyword>
<evidence type="ECO:0000256" key="1">
    <source>
        <dbReference type="ARBA" id="ARBA00022741"/>
    </source>
</evidence>
<dbReference type="Gene3D" id="3.40.50.300">
    <property type="entry name" value="P-loop containing nucleotide triphosphate hydrolases"/>
    <property type="match status" value="1"/>
</dbReference>
<dbReference type="OrthoDB" id="5288747at2"/>
<dbReference type="GO" id="GO:0051782">
    <property type="term" value="P:negative regulation of cell division"/>
    <property type="evidence" value="ECO:0007669"/>
    <property type="project" value="TreeGrafter"/>
</dbReference>
<gene>
    <name evidence="3" type="primary">yhjQ</name>
    <name evidence="3" type="ORF">E6B08_09430</name>
</gene>
<dbReference type="EMBL" id="CP039371">
    <property type="protein sequence ID" value="QCI11588.1"/>
    <property type="molecule type" value="Genomic_DNA"/>
</dbReference>
<dbReference type="AlphaFoldDB" id="A0A4D6XAY9"/>
<accession>A0A4D6XAY9</accession>
<evidence type="ECO:0000313" key="3">
    <source>
        <dbReference type="EMBL" id="QCI11588.1"/>
    </source>
</evidence>
<evidence type="ECO:0000313" key="4">
    <source>
        <dbReference type="Proteomes" id="UP000298551"/>
    </source>
</evidence>
<protein>
    <submittedName>
        <fullName evidence="3">Cellulose synthase operon protein YhjQ</fullName>
    </submittedName>
</protein>
<dbReference type="InterPro" id="IPR017746">
    <property type="entry name" value="Cellulose_synthase_operon_BcsQ"/>
</dbReference>
<sequence length="242" mass="26148">MTVLALSGVRGGVGTTSLVAALGFALRRLGQRVLLLDLCPQNLLRLHCNHALQATEGWARAECDGQLWSEPLLQVADELYLLPHGRLEAAELGQMGQAHGAGAALWPQRLGQLRRHFDWLLLDLPAAVPGLAMPGLGGEVEYLRVLEADAACHALLSLDMAGQGTLLLNRFDPISPLQRDLLLLWRERFGARLAPQVVHRDEAMAGALAWKSPLGHYAGDSLAARDVGSLATWCIGQWGAVR</sequence>
<dbReference type="GO" id="GO:0016887">
    <property type="term" value="F:ATP hydrolysis activity"/>
    <property type="evidence" value="ECO:0007669"/>
    <property type="project" value="TreeGrafter"/>
</dbReference>
<dbReference type="Proteomes" id="UP000298551">
    <property type="component" value="Chromosome"/>
</dbReference>
<dbReference type="PANTHER" id="PTHR43384">
    <property type="entry name" value="SEPTUM SITE-DETERMINING PROTEIN MIND HOMOLOG, CHLOROPLASTIC-RELATED"/>
    <property type="match status" value="1"/>
</dbReference>
<keyword evidence="2" id="KW-0067">ATP-binding</keyword>
<proteinExistence type="predicted"/>
<dbReference type="SUPFAM" id="SSF52540">
    <property type="entry name" value="P-loop containing nucleoside triphosphate hydrolases"/>
    <property type="match status" value="1"/>
</dbReference>
<dbReference type="GO" id="GO:0009898">
    <property type="term" value="C:cytoplasmic side of plasma membrane"/>
    <property type="evidence" value="ECO:0007669"/>
    <property type="project" value="TreeGrafter"/>
</dbReference>
<dbReference type="InterPro" id="IPR050625">
    <property type="entry name" value="ParA/MinD_ATPase"/>
</dbReference>